<dbReference type="AlphaFoldDB" id="A0A448VPM9"/>
<sequence length="90" mass="9431">MKNGKWMSVAATGMAVFLLSVSSSGYSDAASVDVIVSQLSCDKLHVLENGKMNAVQHAYALKCDEAEADRAWEQVYGSAGGGVLGGVVYE</sequence>
<dbReference type="Proteomes" id="UP000272771">
    <property type="component" value="Chromosome"/>
</dbReference>
<evidence type="ECO:0000313" key="2">
    <source>
        <dbReference type="EMBL" id="VEJ51765.1"/>
    </source>
</evidence>
<accession>A0A448VPM9</accession>
<dbReference type="RefSeq" id="WP_004283297.1">
    <property type="nucleotide sequence ID" value="NZ_CAUJRG010000012.1"/>
</dbReference>
<evidence type="ECO:0000313" key="3">
    <source>
        <dbReference type="Proteomes" id="UP000272771"/>
    </source>
</evidence>
<keyword evidence="1" id="KW-0732">Signal</keyword>
<evidence type="ECO:0000256" key="1">
    <source>
        <dbReference type="SAM" id="SignalP"/>
    </source>
</evidence>
<proteinExistence type="predicted"/>
<reference evidence="2 3" key="1">
    <citation type="submission" date="2018-12" db="EMBL/GenBank/DDBJ databases">
        <authorList>
            <consortium name="Pathogen Informatics"/>
        </authorList>
    </citation>
    <scope>NUCLEOTIDE SEQUENCE [LARGE SCALE GENOMIC DNA]</scope>
    <source>
        <strain evidence="2 3">NCTC12742</strain>
    </source>
</reference>
<feature type="signal peptide" evidence="1">
    <location>
        <begin position="1"/>
        <end position="29"/>
    </location>
</feature>
<feature type="chain" id="PRO_5018993611" evidence="1">
    <location>
        <begin position="30"/>
        <end position="90"/>
    </location>
</feature>
<organism evidence="2 3">
    <name type="scientific">Neisseria weaveri</name>
    <dbReference type="NCBI Taxonomy" id="28091"/>
    <lineage>
        <taxon>Bacteria</taxon>
        <taxon>Pseudomonadati</taxon>
        <taxon>Pseudomonadota</taxon>
        <taxon>Betaproteobacteria</taxon>
        <taxon>Neisseriales</taxon>
        <taxon>Neisseriaceae</taxon>
        <taxon>Neisseria</taxon>
    </lineage>
</organism>
<dbReference type="EMBL" id="LR134533">
    <property type="protein sequence ID" value="VEJ51765.1"/>
    <property type="molecule type" value="Genomic_DNA"/>
</dbReference>
<gene>
    <name evidence="2" type="ORF">NCTC12742_01669</name>
</gene>
<keyword evidence="3" id="KW-1185">Reference proteome</keyword>
<dbReference type="KEGG" id="nwe:SAMEA3174300_0227"/>
<name>A0A448VPM9_9NEIS</name>
<protein>
    <submittedName>
        <fullName evidence="2">Putative secreted protein</fullName>
    </submittedName>
</protein>